<reference evidence="2" key="1">
    <citation type="submission" date="2020-05" db="EMBL/GenBank/DDBJ databases">
        <authorList>
            <person name="Chiriac C."/>
            <person name="Salcher M."/>
            <person name="Ghai R."/>
            <person name="Kavagutti S V."/>
        </authorList>
    </citation>
    <scope>NUCLEOTIDE SEQUENCE</scope>
</reference>
<dbReference type="AlphaFoldDB" id="A0A6J7R7N0"/>
<feature type="compositionally biased region" description="Low complexity" evidence="1">
    <location>
        <begin position="156"/>
        <end position="181"/>
    </location>
</feature>
<accession>A0A6J7R7N0</accession>
<organism evidence="2">
    <name type="scientific">freshwater metagenome</name>
    <dbReference type="NCBI Taxonomy" id="449393"/>
    <lineage>
        <taxon>unclassified sequences</taxon>
        <taxon>metagenomes</taxon>
        <taxon>ecological metagenomes</taxon>
    </lineage>
</organism>
<sequence length="192" mass="20143">MRVQLVVRAVIVAVSLCACSASAGPVSTVASVESSDGPTLFLPTSAPTPWALDEAFIDSLSTLTTTGHFEVLAAVSVSNRSVRTEMLGRVLGLCNTMRPPLDGGTFFAGQYLLMLKVCAEVRAMKAAVAARDDATFAESYANYLAQSAALNDLGVGTSSSDDSYGGNDDYVPDVPDYADVPDYPDDADDWGQ</sequence>
<feature type="compositionally biased region" description="Acidic residues" evidence="1">
    <location>
        <begin position="182"/>
        <end position="192"/>
    </location>
</feature>
<name>A0A6J7R7N0_9ZZZZ</name>
<evidence type="ECO:0000313" key="2">
    <source>
        <dbReference type="EMBL" id="CAB5024671.1"/>
    </source>
</evidence>
<gene>
    <name evidence="2" type="ORF">UFOPK3992_01914</name>
</gene>
<proteinExistence type="predicted"/>
<feature type="region of interest" description="Disordered" evidence="1">
    <location>
        <begin position="156"/>
        <end position="192"/>
    </location>
</feature>
<dbReference type="PROSITE" id="PS51257">
    <property type="entry name" value="PROKAR_LIPOPROTEIN"/>
    <property type="match status" value="1"/>
</dbReference>
<dbReference type="EMBL" id="CAFBOZ010000344">
    <property type="protein sequence ID" value="CAB5024671.1"/>
    <property type="molecule type" value="Genomic_DNA"/>
</dbReference>
<protein>
    <submittedName>
        <fullName evidence="2">Unannotated protein</fullName>
    </submittedName>
</protein>
<evidence type="ECO:0000256" key="1">
    <source>
        <dbReference type="SAM" id="MobiDB-lite"/>
    </source>
</evidence>